<protein>
    <submittedName>
        <fullName evidence="5">Uncharacterized conserved protein, DUF849 family</fullName>
    </submittedName>
</protein>
<dbReference type="EMBL" id="FOCO01000002">
    <property type="protein sequence ID" value="SEM78953.1"/>
    <property type="molecule type" value="Genomic_DNA"/>
</dbReference>
<evidence type="ECO:0000313" key="5">
    <source>
        <dbReference type="EMBL" id="SEM78953.1"/>
    </source>
</evidence>
<dbReference type="AlphaFoldDB" id="A0A1H8B848"/>
<sequence>MPLQMNREVFITCAVTGSGGSQDRSPHVPRSPQAIAESAIAAAKAGAAVVHCHVRDPESGKPSRDPALYRELTERIRDSDTDVVLNLTAGMGGDLLFDGTEKMGKMAAHSDMAGAAERVAHVVDCRPEICTLDCGTMNFNEADYVMVNTPGMLRDMARRMVASGVRIEIEAFDTGHLWLAKELAREGIIPAPTLVQLCMGVPWGAPDDLNTFMAMVNNVPTDWHWSAFSIGRNQMAYVAASVLAGGNVRVGLEDNLWLDKGVLATNAQLVERAAGIITALGARVITPAEVRTRLGLEKRAPMVR</sequence>
<reference evidence="5 6" key="1">
    <citation type="submission" date="2016-10" db="EMBL/GenBank/DDBJ databases">
        <authorList>
            <person name="de Groot N.N."/>
        </authorList>
    </citation>
    <scope>NUCLEOTIDE SEQUENCE [LARGE SCALE GENOMIC DNA]</scope>
    <source>
        <strain evidence="5 6">CGMCC 1.10836</strain>
    </source>
</reference>
<dbReference type="STRING" id="1077947.SAMN05216227_1002160"/>
<keyword evidence="6" id="KW-1185">Reference proteome</keyword>
<evidence type="ECO:0000313" key="6">
    <source>
        <dbReference type="Proteomes" id="UP000183002"/>
    </source>
</evidence>
<dbReference type="InterPro" id="IPR013785">
    <property type="entry name" value="Aldolase_TIM"/>
</dbReference>
<comment type="cofactor">
    <cofactor evidence="1">
        <name>Zn(2+)</name>
        <dbReference type="ChEBI" id="CHEBI:29105"/>
    </cofactor>
</comment>
<dbReference type="GO" id="GO:0043720">
    <property type="term" value="F:3-keto-5-aminohexanoate cleavage activity"/>
    <property type="evidence" value="ECO:0007669"/>
    <property type="project" value="InterPro"/>
</dbReference>
<dbReference type="RefSeq" id="WP_050518707.1">
    <property type="nucleotide sequence ID" value="NZ_FOCO01000002.1"/>
</dbReference>
<dbReference type="GO" id="GO:0046872">
    <property type="term" value="F:metal ion binding"/>
    <property type="evidence" value="ECO:0007669"/>
    <property type="project" value="UniProtKB-KW"/>
</dbReference>
<name>A0A1H8B848_9RHOB</name>
<dbReference type="PANTHER" id="PTHR37418:SF2">
    <property type="entry name" value="3-KETO-5-AMINOHEXANOATE CLEAVAGE ENZYME"/>
    <property type="match status" value="1"/>
</dbReference>
<accession>A0A1H8B848</accession>
<dbReference type="PANTHER" id="PTHR37418">
    <property type="entry name" value="3-KETO-5-AMINOHEXANOATE CLEAVAGE ENZYME-RELATED"/>
    <property type="match status" value="1"/>
</dbReference>
<keyword evidence="3" id="KW-0479">Metal-binding</keyword>
<evidence type="ECO:0000256" key="3">
    <source>
        <dbReference type="ARBA" id="ARBA00022723"/>
    </source>
</evidence>
<dbReference type="Pfam" id="PF05853">
    <property type="entry name" value="BKACE"/>
    <property type="match status" value="1"/>
</dbReference>
<proteinExistence type="predicted"/>
<organism evidence="5 6">
    <name type="scientific">Pseudorhodobacter antarcticus</name>
    <dbReference type="NCBI Taxonomy" id="1077947"/>
    <lineage>
        <taxon>Bacteria</taxon>
        <taxon>Pseudomonadati</taxon>
        <taxon>Pseudomonadota</taxon>
        <taxon>Alphaproteobacteria</taxon>
        <taxon>Rhodobacterales</taxon>
        <taxon>Paracoccaceae</taxon>
        <taxon>Pseudorhodobacter</taxon>
    </lineage>
</organism>
<dbReference type="Proteomes" id="UP000183002">
    <property type="component" value="Unassembled WGS sequence"/>
</dbReference>
<dbReference type="InterPro" id="IPR008567">
    <property type="entry name" value="BKACE"/>
</dbReference>
<gene>
    <name evidence="5" type="ORF">SAMN05216227_1002160</name>
</gene>
<keyword evidence="4" id="KW-0862">Zinc</keyword>
<dbReference type="Gene3D" id="3.20.20.70">
    <property type="entry name" value="Aldolase class I"/>
    <property type="match status" value="1"/>
</dbReference>
<dbReference type="OrthoDB" id="9805277at2"/>
<keyword evidence="2" id="KW-0808">Transferase</keyword>
<evidence type="ECO:0000256" key="4">
    <source>
        <dbReference type="ARBA" id="ARBA00022833"/>
    </source>
</evidence>
<evidence type="ECO:0000256" key="2">
    <source>
        <dbReference type="ARBA" id="ARBA00022679"/>
    </source>
</evidence>
<evidence type="ECO:0000256" key="1">
    <source>
        <dbReference type="ARBA" id="ARBA00001947"/>
    </source>
</evidence>